<feature type="region of interest" description="Disordered" evidence="1">
    <location>
        <begin position="79"/>
        <end position="104"/>
    </location>
</feature>
<keyword evidence="3" id="KW-1185">Reference proteome</keyword>
<proteinExistence type="predicted"/>
<dbReference type="Proteomes" id="UP000306441">
    <property type="component" value="Unassembled WGS sequence"/>
</dbReference>
<feature type="compositionally biased region" description="Polar residues" evidence="1">
    <location>
        <begin position="92"/>
        <end position="104"/>
    </location>
</feature>
<sequence>MQAPFKSSPGIAYPSDMTVLKQVFDRVCQENDIKCGSRAADDVARALMSLFGAGMHDETELLDSMKEFMLRNSGIIASAAEPHQANRGDLRQPTSNSRRTAFRR</sequence>
<reference evidence="2 3" key="1">
    <citation type="submission" date="2019-04" db="EMBL/GenBank/DDBJ databases">
        <title>Mesorhizobium composti sp. nov., isolated from compost.</title>
        <authorList>
            <person name="Lin S.-Y."/>
            <person name="Hameed A."/>
            <person name="Hsieh Y.-T."/>
            <person name="Young C.-C."/>
        </authorList>
    </citation>
    <scope>NUCLEOTIDE SEQUENCE [LARGE SCALE GENOMIC DNA]</scope>
    <source>
        <strain evidence="2 3">CC-YTH430</strain>
    </source>
</reference>
<gene>
    <name evidence="2" type="ORF">E6C48_08140</name>
</gene>
<evidence type="ECO:0000256" key="1">
    <source>
        <dbReference type="SAM" id="MobiDB-lite"/>
    </source>
</evidence>
<accession>A0ABY2QA24</accession>
<comment type="caution">
    <text evidence="2">The sequence shown here is derived from an EMBL/GenBank/DDBJ whole genome shotgun (WGS) entry which is preliminary data.</text>
</comment>
<name>A0ABY2QA24_9HYPH</name>
<dbReference type="RefSeq" id="WP_136355882.1">
    <property type="nucleotide sequence ID" value="NZ_SSNY01000003.1"/>
</dbReference>
<dbReference type="EMBL" id="SSNY01000003">
    <property type="protein sequence ID" value="THF58552.1"/>
    <property type="molecule type" value="Genomic_DNA"/>
</dbReference>
<evidence type="ECO:0000313" key="3">
    <source>
        <dbReference type="Proteomes" id="UP000306441"/>
    </source>
</evidence>
<evidence type="ECO:0000313" key="2">
    <source>
        <dbReference type="EMBL" id="THF58552.1"/>
    </source>
</evidence>
<organism evidence="2 3">
    <name type="scientific">Ollibium composti</name>
    <dbReference type="NCBI Taxonomy" id="2675109"/>
    <lineage>
        <taxon>Bacteria</taxon>
        <taxon>Pseudomonadati</taxon>
        <taxon>Pseudomonadota</taxon>
        <taxon>Alphaproteobacteria</taxon>
        <taxon>Hyphomicrobiales</taxon>
        <taxon>Phyllobacteriaceae</taxon>
        <taxon>Ollibium</taxon>
    </lineage>
</organism>
<protein>
    <submittedName>
        <fullName evidence="2">Uncharacterized protein</fullName>
    </submittedName>
</protein>